<proteinExistence type="predicted"/>
<evidence type="ECO:0000256" key="5">
    <source>
        <dbReference type="SAM" id="MobiDB-lite"/>
    </source>
</evidence>
<evidence type="ECO:0000256" key="4">
    <source>
        <dbReference type="PROSITE-ProRule" id="PRU00335"/>
    </source>
</evidence>
<keyword evidence="3" id="KW-0804">Transcription</keyword>
<dbReference type="Proteomes" id="UP000580517">
    <property type="component" value="Unassembled WGS sequence"/>
</dbReference>
<sequence length="217" mass="23694">MPRPPASQPSAKSRILACASDLFYRKGINHVGINEIIETSGIARMTLYHHFKSKNDIVVAVLEARMTERRDAITHAIDAARSPRDKVMAAFGYLRQIVSTPEFRGCVFINATVELADALHPGAVLSAEQKRRMATCFEQIAREAGWPNPVEFGLQCQLLWDGAIAGAQVNYSADPVGDACKVLDALITARASGALKRGNVRTAHDSNRKKECAHAAR</sequence>
<dbReference type="PANTHER" id="PTHR47506:SF3">
    <property type="entry name" value="HTH-TYPE TRANSCRIPTIONAL REGULATOR LMRA"/>
    <property type="match status" value="1"/>
</dbReference>
<dbReference type="PROSITE" id="PS50977">
    <property type="entry name" value="HTH_TETR_2"/>
    <property type="match status" value="1"/>
</dbReference>
<dbReference type="Pfam" id="PF00440">
    <property type="entry name" value="TetR_N"/>
    <property type="match status" value="1"/>
</dbReference>
<evidence type="ECO:0000256" key="2">
    <source>
        <dbReference type="ARBA" id="ARBA00023125"/>
    </source>
</evidence>
<keyword evidence="1" id="KW-0805">Transcription regulation</keyword>
<keyword evidence="8" id="KW-1185">Reference proteome</keyword>
<feature type="domain" description="HTH tetR-type" evidence="6">
    <location>
        <begin position="9"/>
        <end position="69"/>
    </location>
</feature>
<dbReference type="SUPFAM" id="SSF46689">
    <property type="entry name" value="Homeodomain-like"/>
    <property type="match status" value="1"/>
</dbReference>
<evidence type="ECO:0000256" key="3">
    <source>
        <dbReference type="ARBA" id="ARBA00023163"/>
    </source>
</evidence>
<comment type="caution">
    <text evidence="7">The sequence shown here is derived from an EMBL/GenBank/DDBJ whole genome shotgun (WGS) entry which is preliminary data.</text>
</comment>
<dbReference type="AlphaFoldDB" id="A0A853F7N7"/>
<dbReference type="OrthoDB" id="116240at2"/>
<dbReference type="Gene3D" id="1.10.357.10">
    <property type="entry name" value="Tetracycline Repressor, domain 2"/>
    <property type="match status" value="1"/>
</dbReference>
<gene>
    <name evidence="7" type="ORF">H0A68_03865</name>
</gene>
<evidence type="ECO:0000256" key="1">
    <source>
        <dbReference type="ARBA" id="ARBA00023015"/>
    </source>
</evidence>
<reference evidence="7 8" key="1">
    <citation type="submission" date="2020-07" db="EMBL/GenBank/DDBJ databases">
        <title>Taxonomic revisions and descriptions of new bacterial species based on genomic comparisons in the high-G+C-content subgroup of the family Alcaligenaceae.</title>
        <authorList>
            <person name="Szabo A."/>
            <person name="Felfoldi T."/>
        </authorList>
    </citation>
    <scope>NUCLEOTIDE SEQUENCE [LARGE SCALE GENOMIC DNA]</scope>
    <source>
        <strain evidence="7 8">DSM 25264</strain>
    </source>
</reference>
<organism evidence="7 8">
    <name type="scientific">Allopusillimonas soli</name>
    <dbReference type="NCBI Taxonomy" id="659016"/>
    <lineage>
        <taxon>Bacteria</taxon>
        <taxon>Pseudomonadati</taxon>
        <taxon>Pseudomonadota</taxon>
        <taxon>Betaproteobacteria</taxon>
        <taxon>Burkholderiales</taxon>
        <taxon>Alcaligenaceae</taxon>
        <taxon>Allopusillimonas</taxon>
    </lineage>
</organism>
<dbReference type="InterPro" id="IPR036271">
    <property type="entry name" value="Tet_transcr_reg_TetR-rel_C_sf"/>
</dbReference>
<name>A0A853F7N7_9BURK</name>
<dbReference type="InterPro" id="IPR009057">
    <property type="entry name" value="Homeodomain-like_sf"/>
</dbReference>
<evidence type="ECO:0000259" key="6">
    <source>
        <dbReference type="PROSITE" id="PS50977"/>
    </source>
</evidence>
<dbReference type="GO" id="GO:0003677">
    <property type="term" value="F:DNA binding"/>
    <property type="evidence" value="ECO:0007669"/>
    <property type="project" value="UniProtKB-UniRule"/>
</dbReference>
<accession>A0A853F7N7</accession>
<evidence type="ECO:0000313" key="7">
    <source>
        <dbReference type="EMBL" id="NYT35997.1"/>
    </source>
</evidence>
<dbReference type="PRINTS" id="PR00455">
    <property type="entry name" value="HTHTETR"/>
</dbReference>
<keyword evidence="2 4" id="KW-0238">DNA-binding</keyword>
<feature type="compositionally biased region" description="Basic and acidic residues" evidence="5">
    <location>
        <begin position="202"/>
        <end position="217"/>
    </location>
</feature>
<dbReference type="SUPFAM" id="SSF48498">
    <property type="entry name" value="Tetracyclin repressor-like, C-terminal domain"/>
    <property type="match status" value="1"/>
</dbReference>
<dbReference type="InterPro" id="IPR001647">
    <property type="entry name" value="HTH_TetR"/>
</dbReference>
<feature type="DNA-binding region" description="H-T-H motif" evidence="4">
    <location>
        <begin position="32"/>
        <end position="51"/>
    </location>
</feature>
<dbReference type="PANTHER" id="PTHR47506">
    <property type="entry name" value="TRANSCRIPTIONAL REGULATORY PROTEIN"/>
    <property type="match status" value="1"/>
</dbReference>
<protein>
    <submittedName>
        <fullName evidence="7">TetR/AcrR family transcriptional regulator</fullName>
    </submittedName>
</protein>
<dbReference type="RefSeq" id="WP_129967916.1">
    <property type="nucleotide sequence ID" value="NZ_JACCEW010000001.1"/>
</dbReference>
<feature type="region of interest" description="Disordered" evidence="5">
    <location>
        <begin position="198"/>
        <end position="217"/>
    </location>
</feature>
<evidence type="ECO:0000313" key="8">
    <source>
        <dbReference type="Proteomes" id="UP000580517"/>
    </source>
</evidence>
<dbReference type="EMBL" id="JACCEW010000001">
    <property type="protein sequence ID" value="NYT35997.1"/>
    <property type="molecule type" value="Genomic_DNA"/>
</dbReference>